<feature type="region of interest" description="Disordered" evidence="1">
    <location>
        <begin position="1"/>
        <end position="25"/>
    </location>
</feature>
<reference evidence="2" key="1">
    <citation type="submission" date="2021-02" db="EMBL/GenBank/DDBJ databases">
        <authorList>
            <person name="Nowell W R."/>
        </authorList>
    </citation>
    <scope>NUCLEOTIDE SEQUENCE</scope>
</reference>
<dbReference type="EMBL" id="CAJNOQ010012698">
    <property type="protein sequence ID" value="CAF1305785.1"/>
    <property type="molecule type" value="Genomic_DNA"/>
</dbReference>
<accession>A0A815E314</accession>
<name>A0A815E314_9BILA</name>
<dbReference type="Proteomes" id="UP000663829">
    <property type="component" value="Unassembled WGS sequence"/>
</dbReference>
<evidence type="ECO:0000313" key="4">
    <source>
        <dbReference type="Proteomes" id="UP000663829"/>
    </source>
</evidence>
<evidence type="ECO:0000256" key="1">
    <source>
        <dbReference type="SAM" id="MobiDB-lite"/>
    </source>
</evidence>
<proteinExistence type="predicted"/>
<organism evidence="2 4">
    <name type="scientific">Didymodactylos carnosus</name>
    <dbReference type="NCBI Taxonomy" id="1234261"/>
    <lineage>
        <taxon>Eukaryota</taxon>
        <taxon>Metazoa</taxon>
        <taxon>Spiralia</taxon>
        <taxon>Gnathifera</taxon>
        <taxon>Rotifera</taxon>
        <taxon>Eurotatoria</taxon>
        <taxon>Bdelloidea</taxon>
        <taxon>Philodinida</taxon>
        <taxon>Philodinidae</taxon>
        <taxon>Didymodactylos</taxon>
    </lineage>
</organism>
<comment type="caution">
    <text evidence="2">The sequence shown here is derived from an EMBL/GenBank/DDBJ whole genome shotgun (WGS) entry which is preliminary data.</text>
</comment>
<gene>
    <name evidence="2" type="ORF">GPM918_LOCUS28748</name>
    <name evidence="3" type="ORF">SRO942_LOCUS29273</name>
</gene>
<dbReference type="Proteomes" id="UP000681722">
    <property type="component" value="Unassembled WGS sequence"/>
</dbReference>
<dbReference type="AlphaFoldDB" id="A0A815E314"/>
<evidence type="ECO:0000313" key="2">
    <source>
        <dbReference type="EMBL" id="CAF1305785.1"/>
    </source>
</evidence>
<keyword evidence="4" id="KW-1185">Reference proteome</keyword>
<evidence type="ECO:0000313" key="3">
    <source>
        <dbReference type="EMBL" id="CAF4138959.1"/>
    </source>
</evidence>
<feature type="compositionally biased region" description="Polar residues" evidence="1">
    <location>
        <begin position="16"/>
        <end position="25"/>
    </location>
</feature>
<feature type="non-terminal residue" evidence="2">
    <location>
        <position position="1"/>
    </location>
</feature>
<sequence>MLNADSLGTDAADYEATSTPPVRAQ</sequence>
<protein>
    <submittedName>
        <fullName evidence="2">Uncharacterized protein</fullName>
    </submittedName>
</protein>
<dbReference type="EMBL" id="CAJOBC010039865">
    <property type="protein sequence ID" value="CAF4138959.1"/>
    <property type="molecule type" value="Genomic_DNA"/>
</dbReference>